<name>K1Q5P8_MAGGI</name>
<dbReference type="AlphaFoldDB" id="K1Q5P8"/>
<protein>
    <submittedName>
        <fullName evidence="1">Uncharacterized protein</fullName>
    </submittedName>
</protein>
<gene>
    <name evidence="1" type="ORF">CGI_10002447</name>
</gene>
<reference evidence="1" key="1">
    <citation type="journal article" date="2012" name="Nature">
        <title>The oyster genome reveals stress adaptation and complexity of shell formation.</title>
        <authorList>
            <person name="Zhang G."/>
            <person name="Fang X."/>
            <person name="Guo X."/>
            <person name="Li L."/>
            <person name="Luo R."/>
            <person name="Xu F."/>
            <person name="Yang P."/>
            <person name="Zhang L."/>
            <person name="Wang X."/>
            <person name="Qi H."/>
            <person name="Xiong Z."/>
            <person name="Que H."/>
            <person name="Xie Y."/>
            <person name="Holland P.W."/>
            <person name="Paps J."/>
            <person name="Zhu Y."/>
            <person name="Wu F."/>
            <person name="Chen Y."/>
            <person name="Wang J."/>
            <person name="Peng C."/>
            <person name="Meng J."/>
            <person name="Yang L."/>
            <person name="Liu J."/>
            <person name="Wen B."/>
            <person name="Zhang N."/>
            <person name="Huang Z."/>
            <person name="Zhu Q."/>
            <person name="Feng Y."/>
            <person name="Mount A."/>
            <person name="Hedgecock D."/>
            <person name="Xu Z."/>
            <person name="Liu Y."/>
            <person name="Domazet-Loso T."/>
            <person name="Du Y."/>
            <person name="Sun X."/>
            <person name="Zhang S."/>
            <person name="Liu B."/>
            <person name="Cheng P."/>
            <person name="Jiang X."/>
            <person name="Li J."/>
            <person name="Fan D."/>
            <person name="Wang W."/>
            <person name="Fu W."/>
            <person name="Wang T."/>
            <person name="Wang B."/>
            <person name="Zhang J."/>
            <person name="Peng Z."/>
            <person name="Li Y."/>
            <person name="Li N."/>
            <person name="Wang J."/>
            <person name="Chen M."/>
            <person name="He Y."/>
            <person name="Tan F."/>
            <person name="Song X."/>
            <person name="Zheng Q."/>
            <person name="Huang R."/>
            <person name="Yang H."/>
            <person name="Du X."/>
            <person name="Chen L."/>
            <person name="Yang M."/>
            <person name="Gaffney P.M."/>
            <person name="Wang S."/>
            <person name="Luo L."/>
            <person name="She Z."/>
            <person name="Ming Y."/>
            <person name="Huang W."/>
            <person name="Zhang S."/>
            <person name="Huang B."/>
            <person name="Zhang Y."/>
            <person name="Qu T."/>
            <person name="Ni P."/>
            <person name="Miao G."/>
            <person name="Wang J."/>
            <person name="Wang Q."/>
            <person name="Steinberg C.E."/>
            <person name="Wang H."/>
            <person name="Li N."/>
            <person name="Qian L."/>
            <person name="Zhang G."/>
            <person name="Li Y."/>
            <person name="Yang H."/>
            <person name="Liu X."/>
            <person name="Wang J."/>
            <person name="Yin Y."/>
            <person name="Wang J."/>
        </authorList>
    </citation>
    <scope>NUCLEOTIDE SEQUENCE [LARGE SCALE GENOMIC DNA]</scope>
    <source>
        <strain evidence="1">05x7-T-G4-1.051#20</strain>
    </source>
</reference>
<evidence type="ECO:0000313" key="1">
    <source>
        <dbReference type="EMBL" id="EKC24255.1"/>
    </source>
</evidence>
<organism evidence="1">
    <name type="scientific">Magallana gigas</name>
    <name type="common">Pacific oyster</name>
    <name type="synonym">Crassostrea gigas</name>
    <dbReference type="NCBI Taxonomy" id="29159"/>
    <lineage>
        <taxon>Eukaryota</taxon>
        <taxon>Metazoa</taxon>
        <taxon>Spiralia</taxon>
        <taxon>Lophotrochozoa</taxon>
        <taxon>Mollusca</taxon>
        <taxon>Bivalvia</taxon>
        <taxon>Autobranchia</taxon>
        <taxon>Pteriomorphia</taxon>
        <taxon>Ostreida</taxon>
        <taxon>Ostreoidea</taxon>
        <taxon>Ostreidae</taxon>
        <taxon>Magallana</taxon>
    </lineage>
</organism>
<accession>K1Q5P8</accession>
<dbReference type="HOGENOM" id="CLU_3034400_0_0_1"/>
<sequence length="55" mass="5904">MLLGNVSLVAGSIAGCGCFQDLQQSPATNSLSTILKHTQLYKHKTQNSQDATQRV</sequence>
<dbReference type="EMBL" id="JH815649">
    <property type="protein sequence ID" value="EKC24255.1"/>
    <property type="molecule type" value="Genomic_DNA"/>
</dbReference>
<dbReference type="InParanoid" id="K1Q5P8"/>
<proteinExistence type="predicted"/>